<evidence type="ECO:0000256" key="4">
    <source>
        <dbReference type="ARBA" id="ARBA00022679"/>
    </source>
</evidence>
<name>A0AAD9XD29_9ROSI</name>
<comment type="caution">
    <text evidence="16">The sequence shown here is derived from an EMBL/GenBank/DDBJ whole genome shotgun (WGS) entry which is preliminary data.</text>
</comment>
<evidence type="ECO:0000256" key="13">
    <source>
        <dbReference type="SAM" id="MobiDB-lite"/>
    </source>
</evidence>
<dbReference type="AlphaFoldDB" id="A0AAD9XD29"/>
<evidence type="ECO:0000256" key="14">
    <source>
        <dbReference type="SAM" id="Phobius"/>
    </source>
</evidence>
<dbReference type="FunFam" id="3.30.40.10:FF:000658">
    <property type="entry name" value="E3 ubiquitin-protein ligase APD2"/>
    <property type="match status" value="1"/>
</dbReference>
<gene>
    <name evidence="16" type="ORF">Ddye_009790</name>
</gene>
<dbReference type="PANTHER" id="PTHR46858:SF5">
    <property type="entry name" value="E3 UBIQUITIN-PROTEIN LIGASE APD1-RELATED"/>
    <property type="match status" value="1"/>
</dbReference>
<dbReference type="InterPro" id="IPR013083">
    <property type="entry name" value="Znf_RING/FYVE/PHD"/>
</dbReference>
<evidence type="ECO:0000313" key="16">
    <source>
        <dbReference type="EMBL" id="KAK2656738.1"/>
    </source>
</evidence>
<dbReference type="SMART" id="SM00184">
    <property type="entry name" value="RING"/>
    <property type="match status" value="1"/>
</dbReference>
<dbReference type="InterPro" id="IPR001841">
    <property type="entry name" value="Znf_RING"/>
</dbReference>
<organism evidence="16 17">
    <name type="scientific">Dipteronia dyeriana</name>
    <dbReference type="NCBI Taxonomy" id="168575"/>
    <lineage>
        <taxon>Eukaryota</taxon>
        <taxon>Viridiplantae</taxon>
        <taxon>Streptophyta</taxon>
        <taxon>Embryophyta</taxon>
        <taxon>Tracheophyta</taxon>
        <taxon>Spermatophyta</taxon>
        <taxon>Magnoliopsida</taxon>
        <taxon>eudicotyledons</taxon>
        <taxon>Gunneridae</taxon>
        <taxon>Pentapetalae</taxon>
        <taxon>rosids</taxon>
        <taxon>malvids</taxon>
        <taxon>Sapindales</taxon>
        <taxon>Sapindaceae</taxon>
        <taxon>Hippocastanoideae</taxon>
        <taxon>Acereae</taxon>
        <taxon>Dipteronia</taxon>
    </lineage>
</organism>
<evidence type="ECO:0000256" key="1">
    <source>
        <dbReference type="ARBA" id="ARBA00004141"/>
    </source>
</evidence>
<dbReference type="PROSITE" id="PS50089">
    <property type="entry name" value="ZF_RING_2"/>
    <property type="match status" value="1"/>
</dbReference>
<sequence length="505" mass="56075">MAEPDQNSASAASSSSVLRESSGGGVAATSSSSSSSQQVREEEESTRGNYGNDRVRVHVRVDDHVDDRIRLFNGQPEILEQEQQQQQHVSRGSIFFRGNLFAFEDVSAIRDDTWSCVIVVLTFWFFVSMTLILGVYGSTNIRLGPNASILLEPNPLFVQSVKVEELNDIKVGPKLYEFYKPPPLDVVATWSESYNVSVSTDTHQEWLHFLNAGSQINISYSVKSPSSSLFLVIAQGTEGLSQWLENPTYPNTTLSWTVIHGSGTIHQSISTSSSYYVAMGNLNSEEVEVQLDLTLRALQYNTSEAYYKCTFTQGLCRLSLLFPKGNAIVLTSPSTEQGADSDGWFVRLSYGPRWLTYCFGIGGMTLLMLVAFHILNKFRCVNEDNTEVSNGDMESARAPLLPYKDDDLSSWGSSYDSASNDEEDIQEFLATYSLEGKSTTKEVDQEGNNTRRLCAICFDAPRDCFFLPCGHCVACFECGTRIAEAAGTCPICRRTMKKVRKIFTV</sequence>
<dbReference type="Pfam" id="PF16041">
    <property type="entry name" value="APD1-4_M"/>
    <property type="match status" value="1"/>
</dbReference>
<comment type="subcellular location">
    <subcellularLocation>
        <location evidence="2">Endomembrane system</location>
    </subcellularLocation>
    <subcellularLocation>
        <location evidence="1">Membrane</location>
        <topology evidence="1">Multi-pass membrane protein</topology>
    </subcellularLocation>
</comment>
<dbReference type="GO" id="GO:0061630">
    <property type="term" value="F:ubiquitin protein ligase activity"/>
    <property type="evidence" value="ECO:0007669"/>
    <property type="project" value="TreeGrafter"/>
</dbReference>
<dbReference type="InterPro" id="IPR032008">
    <property type="entry name" value="APD1-4_N"/>
</dbReference>
<dbReference type="GO" id="GO:0016567">
    <property type="term" value="P:protein ubiquitination"/>
    <property type="evidence" value="ECO:0007669"/>
    <property type="project" value="TreeGrafter"/>
</dbReference>
<feature type="transmembrane region" description="Helical" evidence="14">
    <location>
        <begin position="354"/>
        <end position="375"/>
    </location>
</feature>
<keyword evidence="5 14" id="KW-0812">Transmembrane</keyword>
<keyword evidence="8" id="KW-0833">Ubl conjugation pathway</keyword>
<dbReference type="Gene3D" id="3.30.40.10">
    <property type="entry name" value="Zinc/RING finger domain, C3HC4 (zinc finger)"/>
    <property type="match status" value="1"/>
</dbReference>
<evidence type="ECO:0000256" key="3">
    <source>
        <dbReference type="ARBA" id="ARBA00004906"/>
    </source>
</evidence>
<evidence type="ECO:0000259" key="15">
    <source>
        <dbReference type="PROSITE" id="PS50089"/>
    </source>
</evidence>
<keyword evidence="9" id="KW-0862">Zinc</keyword>
<evidence type="ECO:0000256" key="7">
    <source>
        <dbReference type="ARBA" id="ARBA00022771"/>
    </source>
</evidence>
<dbReference type="InterPro" id="IPR032010">
    <property type="entry name" value="APD1-4_M"/>
</dbReference>
<keyword evidence="17" id="KW-1185">Reference proteome</keyword>
<reference evidence="16" key="1">
    <citation type="journal article" date="2023" name="Plant J.">
        <title>Genome sequences and population genomics provide insights into the demographic history, inbreeding, and mutation load of two 'living fossil' tree species of Dipteronia.</title>
        <authorList>
            <person name="Feng Y."/>
            <person name="Comes H.P."/>
            <person name="Chen J."/>
            <person name="Zhu S."/>
            <person name="Lu R."/>
            <person name="Zhang X."/>
            <person name="Li P."/>
            <person name="Qiu J."/>
            <person name="Olsen K.M."/>
            <person name="Qiu Y."/>
        </authorList>
    </citation>
    <scope>NUCLEOTIDE SEQUENCE</scope>
    <source>
        <strain evidence="16">KIB01</strain>
    </source>
</reference>
<evidence type="ECO:0000256" key="10">
    <source>
        <dbReference type="ARBA" id="ARBA00022989"/>
    </source>
</evidence>
<evidence type="ECO:0000256" key="2">
    <source>
        <dbReference type="ARBA" id="ARBA00004308"/>
    </source>
</evidence>
<feature type="transmembrane region" description="Helical" evidence="14">
    <location>
        <begin position="117"/>
        <end position="136"/>
    </location>
</feature>
<keyword evidence="10 14" id="KW-1133">Transmembrane helix</keyword>
<dbReference type="GO" id="GO:0005768">
    <property type="term" value="C:endosome"/>
    <property type="evidence" value="ECO:0007669"/>
    <property type="project" value="TreeGrafter"/>
</dbReference>
<accession>A0AAD9XD29</accession>
<dbReference type="Pfam" id="PF16040">
    <property type="entry name" value="APD1-4_N"/>
    <property type="match status" value="1"/>
</dbReference>
<dbReference type="PANTHER" id="PTHR46858">
    <property type="entry name" value="OS05G0521000 PROTEIN"/>
    <property type="match status" value="1"/>
</dbReference>
<evidence type="ECO:0000256" key="5">
    <source>
        <dbReference type="ARBA" id="ARBA00022692"/>
    </source>
</evidence>
<dbReference type="SUPFAM" id="SSF57850">
    <property type="entry name" value="RING/U-box"/>
    <property type="match status" value="1"/>
</dbReference>
<evidence type="ECO:0000256" key="8">
    <source>
        <dbReference type="ARBA" id="ARBA00022786"/>
    </source>
</evidence>
<evidence type="ECO:0000256" key="11">
    <source>
        <dbReference type="ARBA" id="ARBA00023136"/>
    </source>
</evidence>
<dbReference type="Proteomes" id="UP001280121">
    <property type="component" value="Unassembled WGS sequence"/>
</dbReference>
<keyword evidence="11 14" id="KW-0472">Membrane</keyword>
<evidence type="ECO:0000256" key="6">
    <source>
        <dbReference type="ARBA" id="ARBA00022723"/>
    </source>
</evidence>
<keyword evidence="6" id="KW-0479">Metal-binding</keyword>
<comment type="pathway">
    <text evidence="3">Protein modification; protein ubiquitination.</text>
</comment>
<evidence type="ECO:0000313" key="17">
    <source>
        <dbReference type="Proteomes" id="UP001280121"/>
    </source>
</evidence>
<dbReference type="EMBL" id="JANJYI010000003">
    <property type="protein sequence ID" value="KAK2656738.1"/>
    <property type="molecule type" value="Genomic_DNA"/>
</dbReference>
<dbReference type="GO" id="GO:0009705">
    <property type="term" value="C:plant-type vacuole membrane"/>
    <property type="evidence" value="ECO:0007669"/>
    <property type="project" value="TreeGrafter"/>
</dbReference>
<dbReference type="GO" id="GO:0000278">
    <property type="term" value="P:mitotic cell cycle"/>
    <property type="evidence" value="ECO:0007669"/>
    <property type="project" value="UniProtKB-ARBA"/>
</dbReference>
<keyword evidence="7 12" id="KW-0863">Zinc-finger</keyword>
<evidence type="ECO:0000256" key="12">
    <source>
        <dbReference type="PROSITE-ProRule" id="PRU00175"/>
    </source>
</evidence>
<dbReference type="Pfam" id="PF13920">
    <property type="entry name" value="zf-C3HC4_3"/>
    <property type="match status" value="1"/>
</dbReference>
<keyword evidence="4" id="KW-0808">Transferase</keyword>
<evidence type="ECO:0000256" key="9">
    <source>
        <dbReference type="ARBA" id="ARBA00022833"/>
    </source>
</evidence>
<proteinExistence type="predicted"/>
<dbReference type="GO" id="GO:0009555">
    <property type="term" value="P:pollen development"/>
    <property type="evidence" value="ECO:0007669"/>
    <property type="project" value="UniProtKB-ARBA"/>
</dbReference>
<dbReference type="GO" id="GO:0008270">
    <property type="term" value="F:zinc ion binding"/>
    <property type="evidence" value="ECO:0007669"/>
    <property type="project" value="UniProtKB-KW"/>
</dbReference>
<feature type="domain" description="RING-type" evidence="15">
    <location>
        <begin position="454"/>
        <end position="493"/>
    </location>
</feature>
<protein>
    <recommendedName>
        <fullName evidence="15">RING-type domain-containing protein</fullName>
    </recommendedName>
</protein>
<feature type="region of interest" description="Disordered" evidence="13">
    <location>
        <begin position="1"/>
        <end position="53"/>
    </location>
</feature>
<feature type="compositionally biased region" description="Low complexity" evidence="13">
    <location>
        <begin position="27"/>
        <end position="38"/>
    </location>
</feature>